<protein>
    <submittedName>
        <fullName evidence="5">Class II poly(R)-hydroxyalkanoic acid synthase</fullName>
    </submittedName>
</protein>
<reference evidence="5 6" key="1">
    <citation type="submission" date="2016-07" db="EMBL/GenBank/DDBJ databases">
        <title>Genome analysis of Burkholderia fungorum ES3-20.</title>
        <authorList>
            <person name="Xu D."/>
            <person name="Yao R."/>
            <person name="Zheng S."/>
        </authorList>
    </citation>
    <scope>NUCLEOTIDE SEQUENCE [LARGE SCALE GENOMIC DNA]</scope>
    <source>
        <strain evidence="5 6">ES3-20</strain>
    </source>
</reference>
<dbReference type="InterPro" id="IPR029058">
    <property type="entry name" value="AB_hydrolase_fold"/>
</dbReference>
<evidence type="ECO:0000256" key="1">
    <source>
        <dbReference type="ARBA" id="ARBA00022679"/>
    </source>
</evidence>
<gene>
    <name evidence="5" type="ORF">BCY88_09605</name>
</gene>
<evidence type="ECO:0000313" key="6">
    <source>
        <dbReference type="Proteomes" id="UP000283709"/>
    </source>
</evidence>
<evidence type="ECO:0000256" key="3">
    <source>
        <dbReference type="SAM" id="MobiDB-lite"/>
    </source>
</evidence>
<dbReference type="GO" id="GO:0042619">
    <property type="term" value="P:poly-hydroxybutyrate biosynthetic process"/>
    <property type="evidence" value="ECO:0007669"/>
    <property type="project" value="InterPro"/>
</dbReference>
<dbReference type="AlphaFoldDB" id="A0A3R7F4E3"/>
<dbReference type="Proteomes" id="UP000283709">
    <property type="component" value="Unassembled WGS sequence"/>
</dbReference>
<keyword evidence="1" id="KW-0808">Transferase</keyword>
<keyword evidence="2" id="KW-0012">Acyltransferase</keyword>
<organism evidence="5 6">
    <name type="scientific">Paraburkholderia fungorum</name>
    <dbReference type="NCBI Taxonomy" id="134537"/>
    <lineage>
        <taxon>Bacteria</taxon>
        <taxon>Pseudomonadati</taxon>
        <taxon>Pseudomonadota</taxon>
        <taxon>Betaproteobacteria</taxon>
        <taxon>Burkholderiales</taxon>
        <taxon>Burkholderiaceae</taxon>
        <taxon>Paraburkholderia</taxon>
    </lineage>
</organism>
<evidence type="ECO:0000313" key="5">
    <source>
        <dbReference type="EMBL" id="RKF35927.1"/>
    </source>
</evidence>
<evidence type="ECO:0000256" key="2">
    <source>
        <dbReference type="ARBA" id="ARBA00023315"/>
    </source>
</evidence>
<dbReference type="Gene3D" id="3.40.50.1820">
    <property type="entry name" value="alpha/beta hydrolase"/>
    <property type="match status" value="1"/>
</dbReference>
<dbReference type="PANTHER" id="PTHR36837:SF5">
    <property type="entry name" value="POLY-3-HYDROXYBUTYRATE SYNTHASE"/>
    <property type="match status" value="1"/>
</dbReference>
<dbReference type="EMBL" id="MCAS01000045">
    <property type="protein sequence ID" value="RKF35927.1"/>
    <property type="molecule type" value="Genomic_DNA"/>
</dbReference>
<dbReference type="InterPro" id="IPR051321">
    <property type="entry name" value="PHA/PHB_synthase"/>
</dbReference>
<accession>A0A3R7F4E3</accession>
<proteinExistence type="predicted"/>
<name>A0A3R7F4E3_9BURK</name>
<dbReference type="InterPro" id="IPR010941">
    <property type="entry name" value="PhaC_N"/>
</dbReference>
<comment type="caution">
    <text evidence="5">The sequence shown here is derived from an EMBL/GenBank/DDBJ whole genome shotgun (WGS) entry which is preliminary data.</text>
</comment>
<dbReference type="PANTHER" id="PTHR36837">
    <property type="entry name" value="POLY(3-HYDROXYALKANOATE) POLYMERASE SUBUNIT PHAC"/>
    <property type="match status" value="1"/>
</dbReference>
<dbReference type="SUPFAM" id="SSF53474">
    <property type="entry name" value="alpha/beta-Hydrolases"/>
    <property type="match status" value="1"/>
</dbReference>
<sequence length="574" mass="62027">MTTESPQQSPQQNSQPGDKADDLAASAAEGMLGPNPFVGLRPCDILATAQQIGAQAWRQPGLVMEQEVAFARELLGLFSGSAEATPPKGDKRFADAAWQNNSLYRMTLQGYLAWRNALAGFVDRSALDPVNKERARFVMSLLTDAASPTNTLLGNPAALKKVIDTGGASLLDGCNNIVTDLLKNHGMPAQVNKTAFELGKNLGTSAGAVVFRNEVLELIQYAPTTQQVYSRPQLIVPPQINKFYIFDLSEGKSIVDYLVSNELQVFVVSWRNPTAAQSHWDLDTYVRALVEAIAAVREITGCDDVNLHGACSGAMTISALLGHLASRGDTTVNATTLMVAVLDNITDSQLGLFATPEAIAAAKQHSISRGVLAGEEMGRVFAWMRPNDLVWNYWVNNYLLGNAPPAFDVLYWNNDTTRLPAKLHGQLLDIFTQNLFSKPGALTVLGTPIDLSQVKCDKYVVAGMTDHITPWKGVYNTATTFGGSTRFVLSSSGHIQSLINPPGNPKAKYYLNPELPTNADAWLAGAKAETDSWWGNWRDWLVARSGDKRAAPTALGSERHPVGAKAPGAYVSEA</sequence>
<feature type="compositionally biased region" description="Low complexity" evidence="3">
    <location>
        <begin position="1"/>
        <end position="16"/>
    </location>
</feature>
<dbReference type="GO" id="GO:0016746">
    <property type="term" value="F:acyltransferase activity"/>
    <property type="evidence" value="ECO:0007669"/>
    <property type="project" value="UniProtKB-KW"/>
</dbReference>
<feature type="domain" description="Poly-beta-hydroxybutyrate polymerase N-terminal" evidence="4">
    <location>
        <begin position="90"/>
        <end position="258"/>
    </location>
</feature>
<feature type="region of interest" description="Disordered" evidence="3">
    <location>
        <begin position="552"/>
        <end position="574"/>
    </location>
</feature>
<dbReference type="Pfam" id="PF07167">
    <property type="entry name" value="PhaC_N"/>
    <property type="match status" value="1"/>
</dbReference>
<feature type="region of interest" description="Disordered" evidence="3">
    <location>
        <begin position="1"/>
        <end position="26"/>
    </location>
</feature>
<evidence type="ECO:0000259" key="4">
    <source>
        <dbReference type="Pfam" id="PF07167"/>
    </source>
</evidence>